<name>A0A917KLR7_9ACTN</name>
<feature type="compositionally biased region" description="Gly residues" evidence="1">
    <location>
        <begin position="116"/>
        <end position="127"/>
    </location>
</feature>
<organism evidence="2 3">
    <name type="scientific">Streptomyces lacrimifluminis</name>
    <dbReference type="NCBI Taxonomy" id="1500077"/>
    <lineage>
        <taxon>Bacteria</taxon>
        <taxon>Bacillati</taxon>
        <taxon>Actinomycetota</taxon>
        <taxon>Actinomycetes</taxon>
        <taxon>Kitasatosporales</taxon>
        <taxon>Streptomycetaceae</taxon>
        <taxon>Streptomyces</taxon>
    </lineage>
</organism>
<evidence type="ECO:0000256" key="1">
    <source>
        <dbReference type="SAM" id="MobiDB-lite"/>
    </source>
</evidence>
<evidence type="ECO:0000313" key="2">
    <source>
        <dbReference type="EMBL" id="GGJ19584.1"/>
    </source>
</evidence>
<feature type="compositionally biased region" description="Polar residues" evidence="1">
    <location>
        <begin position="1"/>
        <end position="12"/>
    </location>
</feature>
<reference evidence="2" key="2">
    <citation type="submission" date="2020-09" db="EMBL/GenBank/DDBJ databases">
        <authorList>
            <person name="Sun Q."/>
            <person name="Zhou Y."/>
        </authorList>
    </citation>
    <scope>NUCLEOTIDE SEQUENCE</scope>
    <source>
        <strain evidence="2">CGMCC 4.7272</strain>
    </source>
</reference>
<sequence>MAGFTCQNSVISRSREKDSPVSAHSPSLKKARPGPSARAWLTILPSHSGASTPGGAGSAIGASARSGARVRANAGPVTAGAFSGSGVRASPVRAADGTSDPVATVGAASDSVDTGRYGGGASAGDNGGTSDTARGPVAGGPGVVASRDGTPESAGPPTAPTLTGGRCCDAPACGSPGRGAAADVPAGLPTADVPAGLPTAAGSGVGKADRSDWSVAYGLPSRAAVSPSGVVAAAARGEVEPGGRSAATGSGGVAALSASSGDWWAAGAWTAFPEPARRAGRPSGSTVVRRPESTSASTLSPVSPPS</sequence>
<proteinExistence type="predicted"/>
<accession>A0A917KLR7</accession>
<feature type="region of interest" description="Disordered" evidence="1">
    <location>
        <begin position="1"/>
        <end position="62"/>
    </location>
</feature>
<dbReference type="Proteomes" id="UP000625682">
    <property type="component" value="Unassembled WGS sequence"/>
</dbReference>
<protein>
    <submittedName>
        <fullName evidence="2">Uncharacterized protein</fullName>
    </submittedName>
</protein>
<feature type="region of interest" description="Disordered" evidence="1">
    <location>
        <begin position="77"/>
        <end position="166"/>
    </location>
</feature>
<feature type="compositionally biased region" description="Polar residues" evidence="1">
    <location>
        <begin position="293"/>
        <end position="306"/>
    </location>
</feature>
<feature type="region of interest" description="Disordered" evidence="1">
    <location>
        <begin position="273"/>
        <end position="306"/>
    </location>
</feature>
<dbReference type="AlphaFoldDB" id="A0A917KLR7"/>
<comment type="caution">
    <text evidence="2">The sequence shown here is derived from an EMBL/GenBank/DDBJ whole genome shotgun (WGS) entry which is preliminary data.</text>
</comment>
<evidence type="ECO:0000313" key="3">
    <source>
        <dbReference type="Proteomes" id="UP000625682"/>
    </source>
</evidence>
<gene>
    <name evidence="2" type="ORF">GCM10012282_14820</name>
</gene>
<keyword evidence="3" id="KW-1185">Reference proteome</keyword>
<reference evidence="2" key="1">
    <citation type="journal article" date="2014" name="Int. J. Syst. Evol. Microbiol.">
        <title>Complete genome sequence of Corynebacterium casei LMG S-19264T (=DSM 44701T), isolated from a smear-ripened cheese.</title>
        <authorList>
            <consortium name="US DOE Joint Genome Institute (JGI-PGF)"/>
            <person name="Walter F."/>
            <person name="Albersmeier A."/>
            <person name="Kalinowski J."/>
            <person name="Ruckert C."/>
        </authorList>
    </citation>
    <scope>NUCLEOTIDE SEQUENCE</scope>
    <source>
        <strain evidence="2">CGMCC 4.7272</strain>
    </source>
</reference>
<dbReference type="EMBL" id="BMMU01000003">
    <property type="protein sequence ID" value="GGJ19584.1"/>
    <property type="molecule type" value="Genomic_DNA"/>
</dbReference>